<feature type="domain" description="Core-binding (CB)" evidence="6">
    <location>
        <begin position="116"/>
        <end position="201"/>
    </location>
</feature>
<dbReference type="InterPro" id="IPR013762">
    <property type="entry name" value="Integrase-like_cat_sf"/>
</dbReference>
<proteinExistence type="predicted"/>
<dbReference type="PANTHER" id="PTHR30349">
    <property type="entry name" value="PHAGE INTEGRASE-RELATED"/>
    <property type="match status" value="1"/>
</dbReference>
<dbReference type="Proteomes" id="UP000749010">
    <property type="component" value="Unassembled WGS sequence"/>
</dbReference>
<keyword evidence="8" id="KW-1185">Reference proteome</keyword>
<dbReference type="RefSeq" id="WP_169068221.1">
    <property type="nucleotide sequence ID" value="NZ_SPMY01000068.1"/>
</dbReference>
<dbReference type="PANTHER" id="PTHR30349:SF90">
    <property type="entry name" value="TYROSINE RECOMBINASE XERD"/>
    <property type="match status" value="1"/>
</dbReference>
<accession>A0ABX1U2T4</accession>
<dbReference type="Gene3D" id="1.10.150.130">
    <property type="match status" value="1"/>
</dbReference>
<dbReference type="InterPro" id="IPR011010">
    <property type="entry name" value="DNA_brk_join_enz"/>
</dbReference>
<dbReference type="Pfam" id="PF00589">
    <property type="entry name" value="Phage_integrase"/>
    <property type="match status" value="1"/>
</dbReference>
<evidence type="ECO:0000259" key="6">
    <source>
        <dbReference type="PROSITE" id="PS51900"/>
    </source>
</evidence>
<comment type="caution">
    <text evidence="7">The sequence shown here is derived from an EMBL/GenBank/DDBJ whole genome shotgun (WGS) entry which is preliminary data.</text>
</comment>
<keyword evidence="2 4" id="KW-0238">DNA-binding</keyword>
<dbReference type="PROSITE" id="PS51900">
    <property type="entry name" value="CB"/>
    <property type="match status" value="1"/>
</dbReference>
<organism evidence="7 8">
    <name type="scientific">Candidatus Accumulibacter phosphatis</name>
    <dbReference type="NCBI Taxonomy" id="327160"/>
    <lineage>
        <taxon>Bacteria</taxon>
        <taxon>Pseudomonadati</taxon>
        <taxon>Pseudomonadota</taxon>
        <taxon>Betaproteobacteria</taxon>
        <taxon>Candidatus Accumulibacter</taxon>
    </lineage>
</organism>
<evidence type="ECO:0000256" key="1">
    <source>
        <dbReference type="ARBA" id="ARBA00022908"/>
    </source>
</evidence>
<evidence type="ECO:0000259" key="5">
    <source>
        <dbReference type="PROSITE" id="PS51898"/>
    </source>
</evidence>
<protein>
    <submittedName>
        <fullName evidence="7">Integrase</fullName>
    </submittedName>
</protein>
<dbReference type="Gene3D" id="1.10.443.10">
    <property type="entry name" value="Intergrase catalytic core"/>
    <property type="match status" value="1"/>
</dbReference>
<evidence type="ECO:0000256" key="3">
    <source>
        <dbReference type="ARBA" id="ARBA00023172"/>
    </source>
</evidence>
<dbReference type="InterPro" id="IPR044068">
    <property type="entry name" value="CB"/>
</dbReference>
<gene>
    <name evidence="7" type="ORF">E4Q23_19570</name>
</gene>
<evidence type="ECO:0000256" key="2">
    <source>
        <dbReference type="ARBA" id="ARBA00023125"/>
    </source>
</evidence>
<dbReference type="Pfam" id="PF02899">
    <property type="entry name" value="Phage_int_SAM_1"/>
    <property type="match status" value="1"/>
</dbReference>
<dbReference type="InterPro" id="IPR050090">
    <property type="entry name" value="Tyrosine_recombinase_XerCD"/>
</dbReference>
<dbReference type="PROSITE" id="PS51898">
    <property type="entry name" value="TYR_RECOMBINASE"/>
    <property type="match status" value="1"/>
</dbReference>
<reference evidence="7 8" key="1">
    <citation type="submission" date="2019-03" db="EMBL/GenBank/DDBJ databases">
        <title>Metabolic reconstructions from genomes of highly enriched 'Candidatus Accumulibacter' and 'Candidatus Competibacter' bioreactor populations.</title>
        <authorList>
            <person name="Annavajhala M.K."/>
            <person name="Welles L."/>
            <person name="Abbas B."/>
            <person name="Sorokin D."/>
            <person name="Park H."/>
            <person name="Van Loosdrecht M."/>
            <person name="Chandran K."/>
        </authorList>
    </citation>
    <scope>NUCLEOTIDE SEQUENCE [LARGE SCALE GENOMIC DNA]</scope>
    <source>
        <strain evidence="7 8">SBR_S</strain>
    </source>
</reference>
<dbReference type="InterPro" id="IPR010998">
    <property type="entry name" value="Integrase_recombinase_N"/>
</dbReference>
<dbReference type="InterPro" id="IPR002104">
    <property type="entry name" value="Integrase_catalytic"/>
</dbReference>
<evidence type="ECO:0000313" key="8">
    <source>
        <dbReference type="Proteomes" id="UP000749010"/>
    </source>
</evidence>
<dbReference type="SUPFAM" id="SSF56349">
    <property type="entry name" value="DNA breaking-rejoining enzymes"/>
    <property type="match status" value="1"/>
</dbReference>
<keyword evidence="1" id="KW-0229">DNA integration</keyword>
<evidence type="ECO:0000313" key="7">
    <source>
        <dbReference type="EMBL" id="NMQ29768.1"/>
    </source>
</evidence>
<feature type="domain" description="Tyr recombinase" evidence="5">
    <location>
        <begin position="224"/>
        <end position="407"/>
    </location>
</feature>
<evidence type="ECO:0000256" key="4">
    <source>
        <dbReference type="PROSITE-ProRule" id="PRU01248"/>
    </source>
</evidence>
<dbReference type="EMBL" id="SPMY01000068">
    <property type="protein sequence ID" value="NMQ29768.1"/>
    <property type="molecule type" value="Genomic_DNA"/>
</dbReference>
<name>A0ABX1U2T4_9PROT</name>
<keyword evidence="3" id="KW-0233">DNA recombination</keyword>
<sequence length="414" mass="46383">MIEELFKRPTALARYREGPLAEAREQFLDRCANDGYSRSMLQKIAWVLLAVAEGLDLEHGKVSTQDIERAADCRRRLRHQPIRTEDSVWTRQMFIHFATEWLRYLDCLQQTEEAPNAFMAQIDAFACYMRDERGLSPVTISTRCERLTWFFAGLCPPRDTLSAITVADVDAFIESKSKKGWTRASLAALASSLRSFFAFAEARGWCPSGITAVIESPRLYTREGIPEGPGWDDVQRLLVATSGDRPADIRDHAILMLLAVYGLRRGEVAALRLDDLDWEGESIHITRPKQRRAQRYPLLHAVGEAILRYLREVRPRCGHRALFLTLGAPIRPLSAPSITPVAHAHLSRLGLTLSPRGAHCLRHACASHLLASGFSLKQIGDHLGHRSANSTLSYTKVDLTGLRQVAELDLGALL</sequence>
<dbReference type="InterPro" id="IPR004107">
    <property type="entry name" value="Integrase_SAM-like_N"/>
</dbReference>